<feature type="signal peptide" evidence="1">
    <location>
        <begin position="1"/>
        <end position="18"/>
    </location>
</feature>
<protein>
    <recommendedName>
        <fullName evidence="2">DUF2147 domain-containing protein</fullName>
    </recommendedName>
</protein>
<keyword evidence="1" id="KW-0732">Signal</keyword>
<dbReference type="RefSeq" id="WP_238749469.1">
    <property type="nucleotide sequence ID" value="NZ_CAKLPZ010000001.1"/>
</dbReference>
<dbReference type="PANTHER" id="PTHR36919">
    <property type="entry name" value="BLR1215 PROTEIN"/>
    <property type="match status" value="1"/>
</dbReference>
<evidence type="ECO:0000313" key="4">
    <source>
        <dbReference type="Proteomes" id="UP000837803"/>
    </source>
</evidence>
<dbReference type="InterPro" id="IPR019223">
    <property type="entry name" value="DUF2147"/>
</dbReference>
<dbReference type="Pfam" id="PF09917">
    <property type="entry name" value="DUF2147"/>
    <property type="match status" value="1"/>
</dbReference>
<feature type="chain" id="PRO_5046062769" description="DUF2147 domain-containing protein" evidence="1">
    <location>
        <begin position="19"/>
        <end position="143"/>
    </location>
</feature>
<evidence type="ECO:0000259" key="2">
    <source>
        <dbReference type="Pfam" id="PF09917"/>
    </source>
</evidence>
<sequence>MTKLLLILCCCVSLTVSAQTDSPAGRWKTLDEDTGEAKSIIEIYVKGRTFDGRIAEILTGNTTAVCTECDGKLKGAPILGMQIIDGLEPDDEDMVWAGGTIFDPQKGASYKLVVWFEPDEPDVLYVRGKHWTGLYRTQRWVRE</sequence>
<reference evidence="3" key="1">
    <citation type="submission" date="2021-12" db="EMBL/GenBank/DDBJ databases">
        <authorList>
            <person name="Rodrigo-Torres L."/>
            <person name="Arahal R. D."/>
            <person name="Lucena T."/>
        </authorList>
    </citation>
    <scope>NUCLEOTIDE SEQUENCE</scope>
    <source>
        <strain evidence="3">CECT 8419</strain>
    </source>
</reference>
<name>A0ABM9AXL0_9BACT</name>
<proteinExistence type="predicted"/>
<keyword evidence="4" id="KW-1185">Reference proteome</keyword>
<dbReference type="PANTHER" id="PTHR36919:SF3">
    <property type="entry name" value="BLL5882 PROTEIN"/>
    <property type="match status" value="1"/>
</dbReference>
<dbReference type="Gene3D" id="2.40.128.520">
    <property type="match status" value="1"/>
</dbReference>
<organism evidence="3 4">
    <name type="scientific">Neolewinella maritima</name>
    <dbReference type="NCBI Taxonomy" id="1383882"/>
    <lineage>
        <taxon>Bacteria</taxon>
        <taxon>Pseudomonadati</taxon>
        <taxon>Bacteroidota</taxon>
        <taxon>Saprospiria</taxon>
        <taxon>Saprospirales</taxon>
        <taxon>Lewinellaceae</taxon>
        <taxon>Neolewinella</taxon>
    </lineage>
</organism>
<gene>
    <name evidence="3" type="ORF">LEM8419_00578</name>
</gene>
<dbReference type="EMBL" id="CAKLPZ010000001">
    <property type="protein sequence ID" value="CAH0999280.1"/>
    <property type="molecule type" value="Genomic_DNA"/>
</dbReference>
<accession>A0ABM9AXL0</accession>
<comment type="caution">
    <text evidence="3">The sequence shown here is derived from an EMBL/GenBank/DDBJ whole genome shotgun (WGS) entry which is preliminary data.</text>
</comment>
<evidence type="ECO:0000313" key="3">
    <source>
        <dbReference type="EMBL" id="CAH0999280.1"/>
    </source>
</evidence>
<feature type="domain" description="DUF2147" evidence="2">
    <location>
        <begin position="25"/>
        <end position="142"/>
    </location>
</feature>
<evidence type="ECO:0000256" key="1">
    <source>
        <dbReference type="SAM" id="SignalP"/>
    </source>
</evidence>
<dbReference type="Proteomes" id="UP000837803">
    <property type="component" value="Unassembled WGS sequence"/>
</dbReference>